<reference evidence="2" key="1">
    <citation type="submission" date="2023-10" db="EMBL/GenBank/DDBJ databases">
        <authorList>
            <person name="Chen Y."/>
            <person name="Shah S."/>
            <person name="Dougan E. K."/>
            <person name="Thang M."/>
            <person name="Chan C."/>
        </authorList>
    </citation>
    <scope>NUCLEOTIDE SEQUENCE [LARGE SCALE GENOMIC DNA]</scope>
</reference>
<evidence type="ECO:0000256" key="1">
    <source>
        <dbReference type="SAM" id="MobiDB-lite"/>
    </source>
</evidence>
<name>A0ABN9RQ35_9DINO</name>
<dbReference type="SUPFAM" id="SSF54928">
    <property type="entry name" value="RNA-binding domain, RBD"/>
    <property type="match status" value="1"/>
</dbReference>
<sequence length="467" mass="49366">MSVGATTVCIQGFPADASTRELKNLCRFMGGFVHAHVAFAAAGPGALPSALFCKFEAPEAAVAAIEVVGGQPYDVDAPGNVLKAEFARRELEVRPGSRLPAPVGAAGRPVARPAPRAPHAAPHAATHAAAAGIGRVGSTGGELVTLAVLGLTDRGRRPEEVQDWFRGLPGFVTLQPNERLGGFFVKFDSQPAAERALQEANSLQYGAEWARRNLDDDRGVAVPQVTVAPIVHGPPAMVPVGTAQRRYTASGEELMTLAVLGLRDRGLDVDEVQQWFLNRPGYVNLQWNDRIGGIFVRFSSFVDADRALHDAGARGYGAEWARRNLDDDRGAATAWPPARFPAQPQAYGAQQAHRTLQAHGAPQAYGAPSFHGAAPYQQGGPPPKRPRGIVGELATIAVLGFNVKQGSFPDSLQDYLVASLAFPRRRALGASTGSLHGAAGTRAHAHAHTRSAQKRPDGRMSSGKSGV</sequence>
<evidence type="ECO:0008006" key="4">
    <source>
        <dbReference type="Google" id="ProtNLM"/>
    </source>
</evidence>
<feature type="compositionally biased region" description="Basic residues" evidence="1">
    <location>
        <begin position="443"/>
        <end position="453"/>
    </location>
</feature>
<dbReference type="InterPro" id="IPR012677">
    <property type="entry name" value="Nucleotide-bd_a/b_plait_sf"/>
</dbReference>
<gene>
    <name evidence="2" type="ORF">PCOR1329_LOCUS22693</name>
</gene>
<proteinExistence type="predicted"/>
<dbReference type="Gene3D" id="3.30.70.330">
    <property type="match status" value="1"/>
</dbReference>
<dbReference type="EMBL" id="CAUYUJ010007610">
    <property type="protein sequence ID" value="CAK0821342.1"/>
    <property type="molecule type" value="Genomic_DNA"/>
</dbReference>
<keyword evidence="3" id="KW-1185">Reference proteome</keyword>
<feature type="region of interest" description="Disordered" evidence="1">
    <location>
        <begin position="98"/>
        <end position="118"/>
    </location>
</feature>
<organism evidence="2 3">
    <name type="scientific">Prorocentrum cordatum</name>
    <dbReference type="NCBI Taxonomy" id="2364126"/>
    <lineage>
        <taxon>Eukaryota</taxon>
        <taxon>Sar</taxon>
        <taxon>Alveolata</taxon>
        <taxon>Dinophyceae</taxon>
        <taxon>Prorocentrales</taxon>
        <taxon>Prorocentraceae</taxon>
        <taxon>Prorocentrum</taxon>
    </lineage>
</organism>
<feature type="region of interest" description="Disordered" evidence="1">
    <location>
        <begin position="433"/>
        <end position="467"/>
    </location>
</feature>
<protein>
    <recommendedName>
        <fullName evidence="4">RRM domain-containing protein</fullName>
    </recommendedName>
</protein>
<dbReference type="Proteomes" id="UP001189429">
    <property type="component" value="Unassembled WGS sequence"/>
</dbReference>
<feature type="compositionally biased region" description="Low complexity" evidence="1">
    <location>
        <begin position="100"/>
        <end position="118"/>
    </location>
</feature>
<evidence type="ECO:0000313" key="3">
    <source>
        <dbReference type="Proteomes" id="UP001189429"/>
    </source>
</evidence>
<accession>A0ABN9RQ35</accession>
<feature type="region of interest" description="Disordered" evidence="1">
    <location>
        <begin position="367"/>
        <end position="388"/>
    </location>
</feature>
<dbReference type="InterPro" id="IPR035979">
    <property type="entry name" value="RBD_domain_sf"/>
</dbReference>
<comment type="caution">
    <text evidence="2">The sequence shown here is derived from an EMBL/GenBank/DDBJ whole genome shotgun (WGS) entry which is preliminary data.</text>
</comment>
<evidence type="ECO:0000313" key="2">
    <source>
        <dbReference type="EMBL" id="CAK0821342.1"/>
    </source>
</evidence>